<feature type="domain" description="UmuC" evidence="16">
    <location>
        <begin position="10"/>
        <end position="191"/>
    </location>
</feature>
<dbReference type="Pfam" id="PF11799">
    <property type="entry name" value="IMS_C"/>
    <property type="match status" value="1"/>
</dbReference>
<name>A0A2A5C7N5_9GAMM</name>
<dbReference type="GO" id="GO:0006281">
    <property type="term" value="P:DNA repair"/>
    <property type="evidence" value="ECO:0007669"/>
    <property type="project" value="UniProtKB-UniRule"/>
</dbReference>
<dbReference type="InterPro" id="IPR017961">
    <property type="entry name" value="DNA_pol_Y-fam_little_finger"/>
</dbReference>
<dbReference type="GO" id="GO:0009432">
    <property type="term" value="P:SOS response"/>
    <property type="evidence" value="ECO:0007669"/>
    <property type="project" value="TreeGrafter"/>
</dbReference>
<keyword evidence="8 15" id="KW-0479">Metal-binding</keyword>
<keyword evidence="3 15" id="KW-0515">Mutator protein</keyword>
<evidence type="ECO:0000256" key="12">
    <source>
        <dbReference type="ARBA" id="ARBA00023125"/>
    </source>
</evidence>
<dbReference type="InterPro" id="IPR043502">
    <property type="entry name" value="DNA/RNA_pol_sf"/>
</dbReference>
<organism evidence="17 18">
    <name type="scientific">SAR86 cluster bacterium</name>
    <dbReference type="NCBI Taxonomy" id="2030880"/>
    <lineage>
        <taxon>Bacteria</taxon>
        <taxon>Pseudomonadati</taxon>
        <taxon>Pseudomonadota</taxon>
        <taxon>Gammaproteobacteria</taxon>
        <taxon>SAR86 cluster</taxon>
    </lineage>
</organism>
<comment type="similarity">
    <text evidence="2 15">Belongs to the DNA polymerase type-Y family.</text>
</comment>
<evidence type="ECO:0000256" key="4">
    <source>
        <dbReference type="ARBA" id="ARBA00022490"/>
    </source>
</evidence>
<proteinExistence type="inferred from homology"/>
<dbReference type="SUPFAM" id="SSF56672">
    <property type="entry name" value="DNA/RNA polymerases"/>
    <property type="match status" value="1"/>
</dbReference>
<dbReference type="FunFam" id="3.40.1170.60:FF:000001">
    <property type="entry name" value="DNA polymerase IV"/>
    <property type="match status" value="1"/>
</dbReference>
<dbReference type="HAMAP" id="MF_01113">
    <property type="entry name" value="DNApol_IV"/>
    <property type="match status" value="1"/>
</dbReference>
<dbReference type="Gene3D" id="3.40.1170.60">
    <property type="match status" value="1"/>
</dbReference>
<feature type="binding site" evidence="15">
    <location>
        <position position="14"/>
    </location>
    <ligand>
        <name>Mg(2+)</name>
        <dbReference type="ChEBI" id="CHEBI:18420"/>
    </ligand>
</feature>
<dbReference type="PROSITE" id="PS50173">
    <property type="entry name" value="UMUC"/>
    <property type="match status" value="1"/>
</dbReference>
<dbReference type="SUPFAM" id="SSF100879">
    <property type="entry name" value="Lesion bypass DNA polymerase (Y-family), little finger domain"/>
    <property type="match status" value="1"/>
</dbReference>
<evidence type="ECO:0000256" key="1">
    <source>
        <dbReference type="ARBA" id="ARBA00004496"/>
    </source>
</evidence>
<evidence type="ECO:0000256" key="2">
    <source>
        <dbReference type="ARBA" id="ARBA00010945"/>
    </source>
</evidence>
<dbReference type="NCBIfam" id="NF002677">
    <property type="entry name" value="PRK02406.1"/>
    <property type="match status" value="1"/>
</dbReference>
<dbReference type="EMBL" id="NVWI01000014">
    <property type="protein sequence ID" value="PCJ39491.1"/>
    <property type="molecule type" value="Genomic_DNA"/>
</dbReference>
<keyword evidence="13 15" id="KW-0234">DNA repair</keyword>
<dbReference type="GO" id="GO:0003684">
    <property type="term" value="F:damaged DNA binding"/>
    <property type="evidence" value="ECO:0007669"/>
    <property type="project" value="InterPro"/>
</dbReference>
<keyword evidence="4 15" id="KW-0963">Cytoplasm</keyword>
<dbReference type="Gene3D" id="3.30.1490.100">
    <property type="entry name" value="DNA polymerase, Y-family, little finger domain"/>
    <property type="match status" value="1"/>
</dbReference>
<feature type="binding site" evidence="15">
    <location>
        <position position="109"/>
    </location>
    <ligand>
        <name>Mg(2+)</name>
        <dbReference type="ChEBI" id="CHEBI:18420"/>
    </ligand>
</feature>
<evidence type="ECO:0000256" key="13">
    <source>
        <dbReference type="ARBA" id="ARBA00023204"/>
    </source>
</evidence>
<keyword evidence="6 15" id="KW-0548">Nucleotidyltransferase</keyword>
<keyword evidence="10 15" id="KW-0460">Magnesium</keyword>
<keyword evidence="11 15" id="KW-0239">DNA-directed DNA polymerase</keyword>
<dbReference type="InterPro" id="IPR001126">
    <property type="entry name" value="UmuC"/>
</dbReference>
<dbReference type="InterPro" id="IPR036775">
    <property type="entry name" value="DNA_pol_Y-fam_lit_finger_sf"/>
</dbReference>
<dbReference type="Gene3D" id="1.10.150.20">
    <property type="entry name" value="5' to 3' exonuclease, C-terminal subdomain"/>
    <property type="match status" value="1"/>
</dbReference>
<keyword evidence="7 15" id="KW-0235">DNA replication</keyword>
<feature type="active site" evidence="15">
    <location>
        <position position="110"/>
    </location>
</feature>
<dbReference type="PANTHER" id="PTHR11076:SF33">
    <property type="entry name" value="DNA POLYMERASE KAPPA"/>
    <property type="match status" value="1"/>
</dbReference>
<dbReference type="EC" id="2.7.7.7" evidence="15"/>
<evidence type="ECO:0000259" key="16">
    <source>
        <dbReference type="PROSITE" id="PS50173"/>
    </source>
</evidence>
<comment type="caution">
    <text evidence="17">The sequence shown here is derived from an EMBL/GenBank/DDBJ whole genome shotgun (WGS) entry which is preliminary data.</text>
</comment>
<evidence type="ECO:0000313" key="18">
    <source>
        <dbReference type="Proteomes" id="UP000228987"/>
    </source>
</evidence>
<dbReference type="GO" id="GO:0042276">
    <property type="term" value="P:error-prone translesion synthesis"/>
    <property type="evidence" value="ECO:0007669"/>
    <property type="project" value="TreeGrafter"/>
</dbReference>
<comment type="subunit">
    <text evidence="15">Monomer.</text>
</comment>
<dbReference type="Pfam" id="PF21999">
    <property type="entry name" value="IMS_HHH_1"/>
    <property type="match status" value="1"/>
</dbReference>
<dbReference type="InterPro" id="IPR050116">
    <property type="entry name" value="DNA_polymerase-Y"/>
</dbReference>
<sequence>MTNLSMTRKIIHCDCDCFFAAIEIRDDPALQGLPVAVGGDPGKRGVIATCNYEARKYGIHSAMASVTARRQCPDLIIIPPSKNKYSEASKQMHNIFKDYTALIEPLSLDEAFLDVSESKMCKGSATLIAAEIRQRVRQEMKITLSAGIAPNKFLAKVASDWNKPDGQYVITPDKINDFIVDLSVRKIFGVGKVTAAKMQNFGIETCKDLQAYSQTKLLELFGSFGERLYSLCRGIDERPVVTEHPRKSISIELTYNTDLPGLKQCIAELPDLLDRLEQRIHRSDRQVSIAKLFVKLKFNDFISTTVEQVGQELDIQLFEQLCQTGFERGNKPVRLLGLGIRLRQALNFYQLPLNFDDHTIS</sequence>
<dbReference type="PANTHER" id="PTHR11076">
    <property type="entry name" value="DNA REPAIR POLYMERASE UMUC / TRANSFERASE FAMILY MEMBER"/>
    <property type="match status" value="1"/>
</dbReference>
<dbReference type="GO" id="GO:0006261">
    <property type="term" value="P:DNA-templated DNA replication"/>
    <property type="evidence" value="ECO:0007669"/>
    <property type="project" value="UniProtKB-UniRule"/>
</dbReference>
<evidence type="ECO:0000256" key="9">
    <source>
        <dbReference type="ARBA" id="ARBA00022763"/>
    </source>
</evidence>
<keyword evidence="5 15" id="KW-0808">Transferase</keyword>
<dbReference type="InterPro" id="IPR022880">
    <property type="entry name" value="DNApol_IV"/>
</dbReference>
<evidence type="ECO:0000256" key="14">
    <source>
        <dbReference type="ARBA" id="ARBA00049244"/>
    </source>
</evidence>
<evidence type="ECO:0000313" key="17">
    <source>
        <dbReference type="EMBL" id="PCJ39491.1"/>
    </source>
</evidence>
<dbReference type="GO" id="GO:0003887">
    <property type="term" value="F:DNA-directed DNA polymerase activity"/>
    <property type="evidence" value="ECO:0007669"/>
    <property type="project" value="UniProtKB-UniRule"/>
</dbReference>
<evidence type="ECO:0000256" key="10">
    <source>
        <dbReference type="ARBA" id="ARBA00022842"/>
    </source>
</evidence>
<keyword evidence="12 15" id="KW-0238">DNA-binding</keyword>
<evidence type="ECO:0000256" key="15">
    <source>
        <dbReference type="HAMAP-Rule" id="MF_01113"/>
    </source>
</evidence>
<dbReference type="Proteomes" id="UP000228987">
    <property type="component" value="Unassembled WGS sequence"/>
</dbReference>
<comment type="function">
    <text evidence="15">Poorly processive, error-prone DNA polymerase involved in untargeted mutagenesis. Copies undamaged DNA at stalled replication forks, which arise in vivo from mismatched or misaligned primer ends. These misaligned primers can be extended by PolIV. Exhibits no 3'-5' exonuclease (proofreading) activity. May be involved in translesional synthesis, in conjunction with the beta clamp from PolIII.</text>
</comment>
<dbReference type="GO" id="GO:0005829">
    <property type="term" value="C:cytosol"/>
    <property type="evidence" value="ECO:0007669"/>
    <property type="project" value="TreeGrafter"/>
</dbReference>
<evidence type="ECO:0000256" key="5">
    <source>
        <dbReference type="ARBA" id="ARBA00022679"/>
    </source>
</evidence>
<dbReference type="InterPro" id="IPR043128">
    <property type="entry name" value="Rev_trsase/Diguanyl_cyclase"/>
</dbReference>
<gene>
    <name evidence="15" type="primary">dinB</name>
    <name evidence="17" type="ORF">COA71_13615</name>
</gene>
<dbReference type="Pfam" id="PF00817">
    <property type="entry name" value="IMS"/>
    <property type="match status" value="1"/>
</dbReference>
<keyword evidence="9 15" id="KW-0227">DNA damage</keyword>
<comment type="catalytic activity">
    <reaction evidence="14 15">
        <text>DNA(n) + a 2'-deoxyribonucleoside 5'-triphosphate = DNA(n+1) + diphosphate</text>
        <dbReference type="Rhea" id="RHEA:22508"/>
        <dbReference type="Rhea" id="RHEA-COMP:17339"/>
        <dbReference type="Rhea" id="RHEA-COMP:17340"/>
        <dbReference type="ChEBI" id="CHEBI:33019"/>
        <dbReference type="ChEBI" id="CHEBI:61560"/>
        <dbReference type="ChEBI" id="CHEBI:173112"/>
        <dbReference type="EC" id="2.7.7.7"/>
    </reaction>
</comment>
<dbReference type="CDD" id="cd03586">
    <property type="entry name" value="PolY_Pol_IV_kappa"/>
    <property type="match status" value="1"/>
</dbReference>
<dbReference type="Gene3D" id="3.30.70.270">
    <property type="match status" value="1"/>
</dbReference>
<evidence type="ECO:0000256" key="3">
    <source>
        <dbReference type="ARBA" id="ARBA00022457"/>
    </source>
</evidence>
<evidence type="ECO:0000256" key="11">
    <source>
        <dbReference type="ARBA" id="ARBA00022932"/>
    </source>
</evidence>
<dbReference type="InterPro" id="IPR053848">
    <property type="entry name" value="IMS_HHH_1"/>
</dbReference>
<feature type="site" description="Substrate discrimination" evidence="15">
    <location>
        <position position="19"/>
    </location>
</feature>
<accession>A0A2A5C7N5</accession>
<comment type="subcellular location">
    <subcellularLocation>
        <location evidence="1 15">Cytoplasm</location>
    </subcellularLocation>
</comment>
<reference evidence="18" key="1">
    <citation type="submission" date="2017-08" db="EMBL/GenBank/DDBJ databases">
        <title>A dynamic microbial community with high functional redundancy inhabits the cold, oxic subseafloor aquifer.</title>
        <authorList>
            <person name="Tully B.J."/>
            <person name="Wheat C.G."/>
            <person name="Glazer B.T."/>
            <person name="Huber J.A."/>
        </authorList>
    </citation>
    <scope>NUCLEOTIDE SEQUENCE [LARGE SCALE GENOMIC DNA]</scope>
</reference>
<dbReference type="AlphaFoldDB" id="A0A2A5C7N5"/>
<dbReference type="FunFam" id="1.10.150.20:FF:000019">
    <property type="entry name" value="DNA polymerase IV"/>
    <property type="match status" value="1"/>
</dbReference>
<dbReference type="GO" id="GO:0000287">
    <property type="term" value="F:magnesium ion binding"/>
    <property type="evidence" value="ECO:0007669"/>
    <property type="project" value="UniProtKB-UniRule"/>
</dbReference>
<protein>
    <recommendedName>
        <fullName evidence="15">DNA polymerase IV</fullName>
        <shortName evidence="15">Pol IV</shortName>
        <ecNumber evidence="15">2.7.7.7</ecNumber>
    </recommendedName>
</protein>
<evidence type="ECO:0000256" key="8">
    <source>
        <dbReference type="ARBA" id="ARBA00022723"/>
    </source>
</evidence>
<comment type="cofactor">
    <cofactor evidence="15">
        <name>Mg(2+)</name>
        <dbReference type="ChEBI" id="CHEBI:18420"/>
    </cofactor>
    <text evidence="15">Binds 2 magnesium ions per subunit.</text>
</comment>
<evidence type="ECO:0000256" key="6">
    <source>
        <dbReference type="ARBA" id="ARBA00022695"/>
    </source>
</evidence>
<evidence type="ECO:0000256" key="7">
    <source>
        <dbReference type="ARBA" id="ARBA00022705"/>
    </source>
</evidence>